<dbReference type="AlphaFoldDB" id="A0A974S0U2"/>
<keyword evidence="1" id="KW-0732">Signal</keyword>
<feature type="signal peptide" evidence="1">
    <location>
        <begin position="1"/>
        <end position="27"/>
    </location>
</feature>
<evidence type="ECO:0008006" key="4">
    <source>
        <dbReference type="Google" id="ProtNLM"/>
    </source>
</evidence>
<evidence type="ECO:0000313" key="3">
    <source>
        <dbReference type="Proteomes" id="UP000595254"/>
    </source>
</evidence>
<sequence>MKKFIVGPVVLASLLLAACENRGTAYAKGMLEPVNPREIKAGSQGEKYHVFLFNKDEFEILKNFKLEFGPFIGDNGKALFKEKMAEFNLLR</sequence>
<dbReference type="Proteomes" id="UP000595254">
    <property type="component" value="Chromosome"/>
</dbReference>
<name>A0A974S0U2_PERPY</name>
<dbReference type="KEGG" id="ppsr:I6J18_03600"/>
<gene>
    <name evidence="2" type="ORF">I6J18_03600</name>
</gene>
<protein>
    <recommendedName>
        <fullName evidence="4">Lipoprotein</fullName>
    </recommendedName>
</protein>
<proteinExistence type="predicted"/>
<dbReference type="PROSITE" id="PS51257">
    <property type="entry name" value="PROKAR_LIPOPROTEIN"/>
    <property type="match status" value="1"/>
</dbReference>
<feature type="chain" id="PRO_5037401210" description="Lipoprotein" evidence="1">
    <location>
        <begin position="28"/>
        <end position="91"/>
    </location>
</feature>
<organism evidence="2 3">
    <name type="scientific">Peribacillus psychrosaccharolyticus</name>
    <name type="common">Bacillus psychrosaccharolyticus</name>
    <dbReference type="NCBI Taxonomy" id="1407"/>
    <lineage>
        <taxon>Bacteria</taxon>
        <taxon>Bacillati</taxon>
        <taxon>Bacillota</taxon>
        <taxon>Bacilli</taxon>
        <taxon>Bacillales</taxon>
        <taxon>Bacillaceae</taxon>
        <taxon>Peribacillus</taxon>
    </lineage>
</organism>
<evidence type="ECO:0000313" key="2">
    <source>
        <dbReference type="EMBL" id="QQT01002.1"/>
    </source>
</evidence>
<accession>A0A974S0U2</accession>
<dbReference type="EMBL" id="CP068053">
    <property type="protein sequence ID" value="QQT01002.1"/>
    <property type="molecule type" value="Genomic_DNA"/>
</dbReference>
<evidence type="ECO:0000256" key="1">
    <source>
        <dbReference type="SAM" id="SignalP"/>
    </source>
</evidence>
<reference evidence="2 3" key="1">
    <citation type="submission" date="2021-01" db="EMBL/GenBank/DDBJ databases">
        <title>FDA dAtabase for Regulatory Grade micrObial Sequences (FDA-ARGOS): Supporting development and validation of Infectious Disease Dx tests.</title>
        <authorList>
            <person name="Nelson B."/>
            <person name="Plummer A."/>
            <person name="Tallon L."/>
            <person name="Sadzewicz L."/>
            <person name="Zhao X."/>
            <person name="Boylan J."/>
            <person name="Ott S."/>
            <person name="Bowen H."/>
            <person name="Vavikolanu K."/>
            <person name="Mehta A."/>
            <person name="Aluvathingal J."/>
            <person name="Nadendla S."/>
            <person name="Myers T."/>
            <person name="Yan Y."/>
            <person name="Sichtig H."/>
        </authorList>
    </citation>
    <scope>NUCLEOTIDE SEQUENCE [LARGE SCALE GENOMIC DNA]</scope>
    <source>
        <strain evidence="2 3">FDAARGOS_1161</strain>
    </source>
</reference>
<keyword evidence="3" id="KW-1185">Reference proteome</keyword>
<dbReference type="RefSeq" id="WP_152526441.1">
    <property type="nucleotide sequence ID" value="NZ_CP068053.1"/>
</dbReference>